<reference evidence="17" key="1">
    <citation type="submission" date="2021-03" db="EMBL/GenBank/DDBJ databases">
        <title>Taxonomic study of Clostridium polyendosporum from meadow-gley soil under rice.</title>
        <authorList>
            <person name="Kobayashi H."/>
            <person name="Tanizawa Y."/>
            <person name="Yagura M."/>
        </authorList>
    </citation>
    <scope>NUCLEOTIDE SEQUENCE</scope>
    <source>
        <strain evidence="17">JCM 30710</strain>
    </source>
</reference>
<evidence type="ECO:0000256" key="3">
    <source>
        <dbReference type="ARBA" id="ARBA00005201"/>
    </source>
</evidence>
<dbReference type="FunFam" id="2.40.30.30:FF:000003">
    <property type="entry name" value="Riboflavin biosynthesis protein"/>
    <property type="match status" value="1"/>
</dbReference>
<dbReference type="InterPro" id="IPR015864">
    <property type="entry name" value="FAD_synthase"/>
</dbReference>
<dbReference type="InterPro" id="IPR014729">
    <property type="entry name" value="Rossmann-like_a/b/a_fold"/>
</dbReference>
<dbReference type="NCBIfam" id="TIGR00083">
    <property type="entry name" value="ribF"/>
    <property type="match status" value="1"/>
</dbReference>
<dbReference type="PANTHER" id="PTHR22749">
    <property type="entry name" value="RIBOFLAVIN KINASE/FMN ADENYLYLTRANSFERASE"/>
    <property type="match status" value="1"/>
</dbReference>
<comment type="pathway">
    <text evidence="3 15">Cofactor biosynthesis; FMN biosynthesis; FMN from riboflavin (ATP route): step 1/1.</text>
</comment>
<dbReference type="Pfam" id="PF01687">
    <property type="entry name" value="Flavokinase"/>
    <property type="match status" value="1"/>
</dbReference>
<dbReference type="Gene3D" id="3.40.50.620">
    <property type="entry name" value="HUPs"/>
    <property type="match status" value="1"/>
</dbReference>
<comment type="similarity">
    <text evidence="15">Belongs to the ribF family.</text>
</comment>
<dbReference type="SMART" id="SM00904">
    <property type="entry name" value="Flavokinase"/>
    <property type="match status" value="1"/>
</dbReference>
<dbReference type="Pfam" id="PF06574">
    <property type="entry name" value="FAD_syn"/>
    <property type="match status" value="1"/>
</dbReference>
<dbReference type="CDD" id="cd02064">
    <property type="entry name" value="FAD_synthetase_N"/>
    <property type="match status" value="1"/>
</dbReference>
<dbReference type="GO" id="GO:0006747">
    <property type="term" value="P:FAD biosynthetic process"/>
    <property type="evidence" value="ECO:0007669"/>
    <property type="project" value="UniProtKB-UniRule"/>
</dbReference>
<dbReference type="SUPFAM" id="SSF52374">
    <property type="entry name" value="Nucleotidylyl transferase"/>
    <property type="match status" value="1"/>
</dbReference>
<evidence type="ECO:0000256" key="10">
    <source>
        <dbReference type="ARBA" id="ARBA00022827"/>
    </source>
</evidence>
<evidence type="ECO:0000256" key="13">
    <source>
        <dbReference type="ARBA" id="ARBA00047880"/>
    </source>
</evidence>
<gene>
    <name evidence="17" type="ORF">CPJCM30710_04620</name>
</gene>
<keyword evidence="11 15" id="KW-0067">ATP-binding</keyword>
<dbReference type="NCBIfam" id="NF004162">
    <property type="entry name" value="PRK05627.1-5"/>
    <property type="match status" value="1"/>
</dbReference>
<evidence type="ECO:0000256" key="5">
    <source>
        <dbReference type="ARBA" id="ARBA00022643"/>
    </source>
</evidence>
<dbReference type="SUPFAM" id="SSF82114">
    <property type="entry name" value="Riboflavin kinase-like"/>
    <property type="match status" value="1"/>
</dbReference>
<evidence type="ECO:0000256" key="15">
    <source>
        <dbReference type="PIRNR" id="PIRNR004491"/>
    </source>
</evidence>
<dbReference type="InterPro" id="IPR002606">
    <property type="entry name" value="Riboflavin_kinase_bac"/>
</dbReference>
<keyword evidence="4 15" id="KW-0285">Flavoprotein</keyword>
<evidence type="ECO:0000256" key="2">
    <source>
        <dbReference type="ARBA" id="ARBA00004726"/>
    </source>
</evidence>
<evidence type="ECO:0000256" key="14">
    <source>
        <dbReference type="ARBA" id="ARBA00049494"/>
    </source>
</evidence>
<evidence type="ECO:0000313" key="18">
    <source>
        <dbReference type="Proteomes" id="UP000679179"/>
    </source>
</evidence>
<dbReference type="EC" id="2.7.1.26" evidence="15"/>
<comment type="catalytic activity">
    <reaction evidence="14 15">
        <text>FMN + ATP + H(+) = FAD + diphosphate</text>
        <dbReference type="Rhea" id="RHEA:17237"/>
        <dbReference type="ChEBI" id="CHEBI:15378"/>
        <dbReference type="ChEBI" id="CHEBI:30616"/>
        <dbReference type="ChEBI" id="CHEBI:33019"/>
        <dbReference type="ChEBI" id="CHEBI:57692"/>
        <dbReference type="ChEBI" id="CHEBI:58210"/>
        <dbReference type="EC" id="2.7.7.2"/>
    </reaction>
</comment>
<sequence>MIVLDEKKDLNYHKETYIALGSFDGLHIGHLSLIEKTISLATENNGLSMVFSFKNHPLTLVNKEIAPKLLMDNETKLEIIEKLGVDISCIVEFDESFMRIEPEEFIRTLVKKYKAKGIIVGFNYRFGYKNRGDIALLKSLSREIGFALYVLNAYNYKDEVVSSTRIRECISNGNIEESNVMLLRPYMLKGKVKEGKKIGRTIGFPTANLDYNKDFVIPKVGVYYTNVKHDSKIYKGITSVGFNPTVNGRELTVETNILDFKKNIYGDELKIYFIERIRNEKKFNSLQELQSQLYKDKEYAAEHKVVINS</sequence>
<evidence type="ECO:0000256" key="7">
    <source>
        <dbReference type="ARBA" id="ARBA00022695"/>
    </source>
</evidence>
<evidence type="ECO:0000259" key="16">
    <source>
        <dbReference type="SMART" id="SM00904"/>
    </source>
</evidence>
<evidence type="ECO:0000256" key="9">
    <source>
        <dbReference type="ARBA" id="ARBA00022777"/>
    </source>
</evidence>
<evidence type="ECO:0000256" key="11">
    <source>
        <dbReference type="ARBA" id="ARBA00022840"/>
    </source>
</evidence>
<organism evidence="17 18">
    <name type="scientific">Clostridium polyendosporum</name>
    <dbReference type="NCBI Taxonomy" id="69208"/>
    <lineage>
        <taxon>Bacteria</taxon>
        <taxon>Bacillati</taxon>
        <taxon>Bacillota</taxon>
        <taxon>Clostridia</taxon>
        <taxon>Eubacteriales</taxon>
        <taxon>Clostridiaceae</taxon>
        <taxon>Clostridium</taxon>
    </lineage>
</organism>
<comment type="caution">
    <text evidence="17">The sequence shown here is derived from an EMBL/GenBank/DDBJ whole genome shotgun (WGS) entry which is preliminary data.</text>
</comment>
<comment type="pathway">
    <text evidence="2 15">Cofactor biosynthesis; FAD biosynthesis; FAD from FMN: step 1/1.</text>
</comment>
<keyword evidence="18" id="KW-1185">Reference proteome</keyword>
<protein>
    <recommendedName>
        <fullName evidence="15">Riboflavin biosynthesis protein</fullName>
    </recommendedName>
    <domain>
        <recommendedName>
            <fullName evidence="15">Riboflavin kinase</fullName>
            <ecNumber evidence="15">2.7.1.26</ecNumber>
        </recommendedName>
        <alternativeName>
            <fullName evidence="15">Flavokinase</fullName>
        </alternativeName>
    </domain>
    <domain>
        <recommendedName>
            <fullName evidence="15">FMN adenylyltransferase</fullName>
            <ecNumber evidence="15">2.7.7.2</ecNumber>
        </recommendedName>
        <alternativeName>
            <fullName evidence="15">FAD pyrophosphorylase</fullName>
        </alternativeName>
        <alternativeName>
            <fullName evidence="15">FAD synthase</fullName>
        </alternativeName>
    </domain>
</protein>
<name>A0A919VFS3_9CLOT</name>
<dbReference type="EMBL" id="BOPZ01000003">
    <property type="protein sequence ID" value="GIM27796.1"/>
    <property type="molecule type" value="Genomic_DNA"/>
</dbReference>
<keyword evidence="6 15" id="KW-0808">Transferase</keyword>
<dbReference type="Gene3D" id="2.40.30.30">
    <property type="entry name" value="Riboflavin kinase-like"/>
    <property type="match status" value="1"/>
</dbReference>
<accession>A0A919VFS3</accession>
<evidence type="ECO:0000256" key="8">
    <source>
        <dbReference type="ARBA" id="ARBA00022741"/>
    </source>
</evidence>
<keyword evidence="10 15" id="KW-0274">FAD</keyword>
<keyword evidence="7 15" id="KW-0548">Nucleotidyltransferase</keyword>
<keyword evidence="9 15" id="KW-0418">Kinase</keyword>
<dbReference type="GO" id="GO:0005524">
    <property type="term" value="F:ATP binding"/>
    <property type="evidence" value="ECO:0007669"/>
    <property type="project" value="UniProtKB-UniRule"/>
</dbReference>
<feature type="domain" description="Riboflavin kinase" evidence="16">
    <location>
        <begin position="181"/>
        <end position="305"/>
    </location>
</feature>
<proteinExistence type="inferred from homology"/>
<dbReference type="FunFam" id="3.40.50.620:FF:000021">
    <property type="entry name" value="Riboflavin biosynthesis protein"/>
    <property type="match status" value="1"/>
</dbReference>
<dbReference type="PANTHER" id="PTHR22749:SF6">
    <property type="entry name" value="RIBOFLAVIN KINASE"/>
    <property type="match status" value="1"/>
</dbReference>
<evidence type="ECO:0000256" key="12">
    <source>
        <dbReference type="ARBA" id="ARBA00023268"/>
    </source>
</evidence>
<dbReference type="Proteomes" id="UP000679179">
    <property type="component" value="Unassembled WGS sequence"/>
</dbReference>
<keyword evidence="12" id="KW-0511">Multifunctional enzyme</keyword>
<dbReference type="GO" id="GO:0009398">
    <property type="term" value="P:FMN biosynthetic process"/>
    <property type="evidence" value="ECO:0007669"/>
    <property type="project" value="UniProtKB-UniRule"/>
</dbReference>
<dbReference type="GO" id="GO:0003919">
    <property type="term" value="F:FMN adenylyltransferase activity"/>
    <property type="evidence" value="ECO:0007669"/>
    <property type="project" value="UniProtKB-UniRule"/>
</dbReference>
<comment type="catalytic activity">
    <reaction evidence="13 15">
        <text>riboflavin + ATP = FMN + ADP + H(+)</text>
        <dbReference type="Rhea" id="RHEA:14357"/>
        <dbReference type="ChEBI" id="CHEBI:15378"/>
        <dbReference type="ChEBI" id="CHEBI:30616"/>
        <dbReference type="ChEBI" id="CHEBI:57986"/>
        <dbReference type="ChEBI" id="CHEBI:58210"/>
        <dbReference type="ChEBI" id="CHEBI:456216"/>
        <dbReference type="EC" id="2.7.1.26"/>
    </reaction>
</comment>
<comment type="function">
    <text evidence="1">Catalyzes the phosphorylation of riboflavin to FMN followed by the adenylation of FMN to FAD.</text>
</comment>
<dbReference type="InterPro" id="IPR023465">
    <property type="entry name" value="Riboflavin_kinase_dom_sf"/>
</dbReference>
<dbReference type="AlphaFoldDB" id="A0A919VFS3"/>
<evidence type="ECO:0000256" key="6">
    <source>
        <dbReference type="ARBA" id="ARBA00022679"/>
    </source>
</evidence>
<keyword evidence="8 15" id="KW-0547">Nucleotide-binding</keyword>
<evidence type="ECO:0000256" key="1">
    <source>
        <dbReference type="ARBA" id="ARBA00002121"/>
    </source>
</evidence>
<evidence type="ECO:0000256" key="4">
    <source>
        <dbReference type="ARBA" id="ARBA00022630"/>
    </source>
</evidence>
<dbReference type="EC" id="2.7.7.2" evidence="15"/>
<dbReference type="RefSeq" id="WP_212902552.1">
    <property type="nucleotide sequence ID" value="NZ_BOPZ01000003.1"/>
</dbReference>
<dbReference type="InterPro" id="IPR015865">
    <property type="entry name" value="Riboflavin_kinase_bac/euk"/>
</dbReference>
<dbReference type="PIRSF" id="PIRSF004491">
    <property type="entry name" value="FAD_Synth"/>
    <property type="match status" value="1"/>
</dbReference>
<dbReference type="InterPro" id="IPR023468">
    <property type="entry name" value="Riboflavin_kinase"/>
</dbReference>
<dbReference type="GO" id="GO:0008531">
    <property type="term" value="F:riboflavin kinase activity"/>
    <property type="evidence" value="ECO:0007669"/>
    <property type="project" value="UniProtKB-UniRule"/>
</dbReference>
<keyword evidence="5 15" id="KW-0288">FMN</keyword>
<evidence type="ECO:0000313" key="17">
    <source>
        <dbReference type="EMBL" id="GIM27796.1"/>
    </source>
</evidence>
<dbReference type="GO" id="GO:0009231">
    <property type="term" value="P:riboflavin biosynthetic process"/>
    <property type="evidence" value="ECO:0007669"/>
    <property type="project" value="InterPro"/>
</dbReference>